<dbReference type="InterPro" id="IPR025438">
    <property type="entry name" value="DUF4180"/>
</dbReference>
<dbReference type="EMBL" id="FQXJ01000046">
    <property type="protein sequence ID" value="SHJ20092.1"/>
    <property type="molecule type" value="Genomic_DNA"/>
</dbReference>
<reference evidence="3" key="1">
    <citation type="submission" date="2016-11" db="EMBL/GenBank/DDBJ databases">
        <authorList>
            <person name="Varghese N."/>
            <person name="Submissions S."/>
        </authorList>
    </citation>
    <scope>NUCLEOTIDE SEQUENCE [LARGE SCALE GENOMIC DNA]</scope>
    <source>
        <strain evidence="3">DSM 15449</strain>
    </source>
</reference>
<name>A0A1M6HD13_9FIRM</name>
<proteinExistence type="predicted"/>
<dbReference type="STRING" id="1121420.SAMN02746098_05332"/>
<dbReference type="OrthoDB" id="8595425at2"/>
<dbReference type="Pfam" id="PF13788">
    <property type="entry name" value="DUF4180"/>
    <property type="match status" value="1"/>
</dbReference>
<evidence type="ECO:0000313" key="3">
    <source>
        <dbReference type="Proteomes" id="UP000183954"/>
    </source>
</evidence>
<gene>
    <name evidence="2" type="ORF">SAMN02746098_05332</name>
</gene>
<organism evidence="2 3">
    <name type="scientific">Desulfosporosinus lacus DSM 15449</name>
    <dbReference type="NCBI Taxonomy" id="1121420"/>
    <lineage>
        <taxon>Bacteria</taxon>
        <taxon>Bacillati</taxon>
        <taxon>Bacillota</taxon>
        <taxon>Clostridia</taxon>
        <taxon>Eubacteriales</taxon>
        <taxon>Desulfitobacteriaceae</taxon>
        <taxon>Desulfosporosinus</taxon>
    </lineage>
</organism>
<dbReference type="AlphaFoldDB" id="A0A1M6HD13"/>
<evidence type="ECO:0000313" key="2">
    <source>
        <dbReference type="EMBL" id="SHJ20092.1"/>
    </source>
</evidence>
<protein>
    <recommendedName>
        <fullName evidence="1">DUF4180 domain-containing protein</fullName>
    </recommendedName>
</protein>
<keyword evidence="3" id="KW-1185">Reference proteome</keyword>
<accession>A0A1M6HD13</accession>
<dbReference type="Proteomes" id="UP000183954">
    <property type="component" value="Unassembled WGS sequence"/>
</dbReference>
<evidence type="ECO:0000259" key="1">
    <source>
        <dbReference type="Pfam" id="PF13788"/>
    </source>
</evidence>
<feature type="domain" description="DUF4180" evidence="1">
    <location>
        <begin position="1"/>
        <end position="54"/>
    </location>
</feature>
<sequence>MILNKAAICEDFFDLSTKIAGDILQKFVNYDMKIAVLGDFYFYKSKSLKDFLFENYTL</sequence>